<organism evidence="2 3">
    <name type="scientific">Zingiber officinale</name>
    <name type="common">Ginger</name>
    <name type="synonym">Amomum zingiber</name>
    <dbReference type="NCBI Taxonomy" id="94328"/>
    <lineage>
        <taxon>Eukaryota</taxon>
        <taxon>Viridiplantae</taxon>
        <taxon>Streptophyta</taxon>
        <taxon>Embryophyta</taxon>
        <taxon>Tracheophyta</taxon>
        <taxon>Spermatophyta</taxon>
        <taxon>Magnoliopsida</taxon>
        <taxon>Liliopsida</taxon>
        <taxon>Zingiberales</taxon>
        <taxon>Zingiberaceae</taxon>
        <taxon>Zingiber</taxon>
    </lineage>
</organism>
<dbReference type="InterPro" id="IPR028265">
    <property type="entry name" value="TTDN1/SICKLE"/>
</dbReference>
<feature type="compositionally biased region" description="Polar residues" evidence="1">
    <location>
        <begin position="163"/>
        <end position="174"/>
    </location>
</feature>
<name>A0A8J5LFB7_ZINOF</name>
<feature type="region of interest" description="Disordered" evidence="1">
    <location>
        <begin position="1"/>
        <end position="50"/>
    </location>
</feature>
<dbReference type="EMBL" id="JACMSC010000008">
    <property type="protein sequence ID" value="KAG6512502.1"/>
    <property type="molecule type" value="Genomic_DNA"/>
</dbReference>
<feature type="region of interest" description="Disordered" evidence="1">
    <location>
        <begin position="107"/>
        <end position="203"/>
    </location>
</feature>
<keyword evidence="3" id="KW-1185">Reference proteome</keyword>
<dbReference type="InterPro" id="IPR039292">
    <property type="entry name" value="SICKLE"/>
</dbReference>
<feature type="compositionally biased region" description="Gly residues" evidence="1">
    <location>
        <begin position="180"/>
        <end position="190"/>
    </location>
</feature>
<comment type="caution">
    <text evidence="2">The sequence shown here is derived from an EMBL/GenBank/DDBJ whole genome shotgun (WGS) entry which is preliminary data.</text>
</comment>
<evidence type="ECO:0000313" key="3">
    <source>
        <dbReference type="Proteomes" id="UP000734854"/>
    </source>
</evidence>
<dbReference type="GO" id="GO:0000398">
    <property type="term" value="P:mRNA splicing, via spliceosome"/>
    <property type="evidence" value="ECO:0007669"/>
    <property type="project" value="InterPro"/>
</dbReference>
<dbReference type="AlphaFoldDB" id="A0A8J5LFB7"/>
<proteinExistence type="predicted"/>
<feature type="compositionally biased region" description="Polar residues" evidence="1">
    <location>
        <begin position="12"/>
        <end position="24"/>
    </location>
</feature>
<feature type="region of interest" description="Disordered" evidence="1">
    <location>
        <begin position="218"/>
        <end position="276"/>
    </location>
</feature>
<feature type="compositionally biased region" description="Basic and acidic residues" evidence="1">
    <location>
        <begin position="240"/>
        <end position="254"/>
    </location>
</feature>
<dbReference type="Proteomes" id="UP000734854">
    <property type="component" value="Unassembled WGS sequence"/>
</dbReference>
<evidence type="ECO:0000256" key="1">
    <source>
        <dbReference type="SAM" id="MobiDB-lite"/>
    </source>
</evidence>
<dbReference type="GO" id="GO:0035196">
    <property type="term" value="P:miRNA processing"/>
    <property type="evidence" value="ECO:0007669"/>
    <property type="project" value="InterPro"/>
</dbReference>
<dbReference type="OrthoDB" id="1935385at2759"/>
<dbReference type="PANTHER" id="PTHR36054">
    <property type="entry name" value="PROTEIN SICKLE"/>
    <property type="match status" value="1"/>
</dbReference>
<gene>
    <name evidence="2" type="ORF">ZIOFF_030623</name>
</gene>
<reference evidence="2 3" key="1">
    <citation type="submission" date="2020-08" db="EMBL/GenBank/DDBJ databases">
        <title>Plant Genome Project.</title>
        <authorList>
            <person name="Zhang R.-G."/>
        </authorList>
    </citation>
    <scope>NUCLEOTIDE SEQUENCE [LARGE SCALE GENOMIC DNA]</scope>
    <source>
        <tissue evidence="2">Rhizome</tissue>
    </source>
</reference>
<accession>A0A8J5LFB7</accession>
<sequence length="276" mass="29662">MRLEASRAVDSTHPSHSSIGQMQHLSPLPRLADHPPLQTSPPASRFNFYTDPTSAFSASKRMRFSDASGGFGPFCPQRPTPLPPSFPYGTKNTYEASSCPAFYQMPHQSDSGSYGTPSQVSHNSPPITGPGSWNASGDSSGHSFAARPSGSFSSSPHFRPGGSQLSNHRTNTPHSNLGRGSRGGRYGGGSNSRLNRSGGTASTRDDIASYFMKSMLEDPWRDTEPVVGDILEPISGPGYRHPESTSRKNNHKLDSNSSLSEFLATSLKETVNDDDD</sequence>
<dbReference type="Pfam" id="PF15502">
    <property type="entry name" value="MPLKIP"/>
    <property type="match status" value="1"/>
</dbReference>
<feature type="compositionally biased region" description="Polar residues" evidence="1">
    <location>
        <begin position="107"/>
        <end position="142"/>
    </location>
</feature>
<protein>
    <submittedName>
        <fullName evidence="2">Uncharacterized protein</fullName>
    </submittedName>
</protein>
<dbReference type="PANTHER" id="PTHR36054:SF2">
    <property type="entry name" value="PROTEIN SICKLE"/>
    <property type="match status" value="1"/>
</dbReference>
<evidence type="ECO:0000313" key="2">
    <source>
        <dbReference type="EMBL" id="KAG6512502.1"/>
    </source>
</evidence>